<comment type="caution">
    <text evidence="2">The sequence shown here is derived from an EMBL/GenBank/DDBJ whole genome shotgun (WGS) entry which is preliminary data.</text>
</comment>
<evidence type="ECO:0000313" key="2">
    <source>
        <dbReference type="EMBL" id="GAA0723435.1"/>
    </source>
</evidence>
<protein>
    <recommendedName>
        <fullName evidence="1">HTH cro/C1-type domain-containing protein</fullName>
    </recommendedName>
</protein>
<dbReference type="EMBL" id="BAAAGE010000002">
    <property type="protein sequence ID" value="GAA0723435.1"/>
    <property type="molecule type" value="Genomic_DNA"/>
</dbReference>
<dbReference type="RefSeq" id="WP_343912807.1">
    <property type="nucleotide sequence ID" value="NZ_BAAAGE010000002.1"/>
</dbReference>
<keyword evidence="3" id="KW-1185">Reference proteome</keyword>
<sequence>MKKEEVPQDESCFSHTDMKEVVYAVDKDGKYGKALSSGWEAKTIALNESLDLIEEQLQETIQKIKEGELSPIAFYMESQRMDVVVLSGYVGIWQWKVKRHLKAKTFKKMSDKTLKKYAEAFEISLEELKNPKI</sequence>
<dbReference type="Proteomes" id="UP001501758">
    <property type="component" value="Unassembled WGS sequence"/>
</dbReference>
<feature type="domain" description="HTH cro/C1-type" evidence="1">
    <location>
        <begin position="110"/>
        <end position="128"/>
    </location>
</feature>
<reference evidence="3" key="1">
    <citation type="journal article" date="2019" name="Int. J. Syst. Evol. Microbiol.">
        <title>The Global Catalogue of Microorganisms (GCM) 10K type strain sequencing project: providing services to taxonomists for standard genome sequencing and annotation.</title>
        <authorList>
            <consortium name="The Broad Institute Genomics Platform"/>
            <consortium name="The Broad Institute Genome Sequencing Center for Infectious Disease"/>
            <person name="Wu L."/>
            <person name="Ma J."/>
        </authorList>
    </citation>
    <scope>NUCLEOTIDE SEQUENCE [LARGE SCALE GENOMIC DNA]</scope>
    <source>
        <strain evidence="3">JCM 15974</strain>
    </source>
</reference>
<gene>
    <name evidence="2" type="ORF">GCM10009430_26890</name>
</gene>
<dbReference type="InterPro" id="IPR001387">
    <property type="entry name" value="Cro/C1-type_HTH"/>
</dbReference>
<evidence type="ECO:0000259" key="1">
    <source>
        <dbReference type="PROSITE" id="PS50943"/>
    </source>
</evidence>
<dbReference type="PROSITE" id="PS50943">
    <property type="entry name" value="HTH_CROC1"/>
    <property type="match status" value="1"/>
</dbReference>
<evidence type="ECO:0000313" key="3">
    <source>
        <dbReference type="Proteomes" id="UP001501758"/>
    </source>
</evidence>
<accession>A0ABP3U8V0</accession>
<organism evidence="2 3">
    <name type="scientific">Aquimarina litoralis</name>
    <dbReference type="NCBI Taxonomy" id="584605"/>
    <lineage>
        <taxon>Bacteria</taxon>
        <taxon>Pseudomonadati</taxon>
        <taxon>Bacteroidota</taxon>
        <taxon>Flavobacteriia</taxon>
        <taxon>Flavobacteriales</taxon>
        <taxon>Flavobacteriaceae</taxon>
        <taxon>Aquimarina</taxon>
    </lineage>
</organism>
<proteinExistence type="predicted"/>
<name>A0ABP3U8V0_9FLAO</name>